<evidence type="ECO:0000256" key="1">
    <source>
        <dbReference type="SAM" id="MobiDB-lite"/>
    </source>
</evidence>
<accession>A0A8H4LL31</accession>
<evidence type="ECO:0000256" key="2">
    <source>
        <dbReference type="SAM" id="Phobius"/>
    </source>
</evidence>
<dbReference type="AlphaFoldDB" id="A0A8H4LL31"/>
<sequence length="399" mass="46145">MVVMPSPPDLSARYKEYYRIDVSTRLPPGTDSVEQFENNPRQPRPPATPKRPVPEWPQESERKGKWISKYLEQLDPETEYDQIIRTVNFFQGTSFAIAIGYCSTFIHLTQPPAGAAAIHHGGKAYSRRHQRFYDTQNHFLDWMWYGSGSEETKQDIERINKLHASIWKNVPGSYSTPWEGQMSVIGSAYFETYLRKLSGARNQDPHPHLAAAWPAWAERVCAHFRTEPEDGSRSYGINFPRNWEELSGFYLWFQALPFDQYTSAEDREKGHKIAEAFVDEFSTLWFPRQLHWLGHSVLLTVLARKVRYQQQLGHPNPIVKAAIKLGFKILFVLTDLLPDPVKPTLLEDYQAIKEWDRFKIDAKVETDWKRRASIIDVLLATFLVLCAAVFLARGYLPSI</sequence>
<feature type="compositionally biased region" description="Pro residues" evidence="1">
    <location>
        <begin position="42"/>
        <end position="55"/>
    </location>
</feature>
<reference evidence="3 4" key="1">
    <citation type="submission" date="2020-01" db="EMBL/GenBank/DDBJ databases">
        <title>Identification and distribution of gene clusters putatively required for synthesis of sphingolipid metabolism inhibitors in phylogenetically diverse species of the filamentous fungus Fusarium.</title>
        <authorList>
            <person name="Kim H.-S."/>
            <person name="Busman M."/>
            <person name="Brown D.W."/>
            <person name="Divon H."/>
            <person name="Uhlig S."/>
            <person name="Proctor R.H."/>
        </authorList>
    </citation>
    <scope>NUCLEOTIDE SEQUENCE [LARGE SCALE GENOMIC DNA]</scope>
    <source>
        <strain evidence="3 4">NRRL 20459</strain>
    </source>
</reference>
<evidence type="ECO:0000313" key="4">
    <source>
        <dbReference type="Proteomes" id="UP000554235"/>
    </source>
</evidence>
<feature type="region of interest" description="Disordered" evidence="1">
    <location>
        <begin position="25"/>
        <end position="60"/>
    </location>
</feature>
<evidence type="ECO:0000313" key="3">
    <source>
        <dbReference type="EMBL" id="KAF4471551.1"/>
    </source>
</evidence>
<proteinExistence type="predicted"/>
<keyword evidence="2" id="KW-1133">Transmembrane helix</keyword>
<feature type="transmembrane region" description="Helical" evidence="2">
    <location>
        <begin position="377"/>
        <end position="396"/>
    </location>
</feature>
<keyword evidence="2" id="KW-0812">Transmembrane</keyword>
<name>A0A8H4LL31_9HYPO</name>
<dbReference type="OrthoDB" id="2821871at2759"/>
<protein>
    <submittedName>
        <fullName evidence="3">Reductase</fullName>
    </submittedName>
</protein>
<keyword evidence="2" id="KW-0472">Membrane</keyword>
<organism evidence="3 4">
    <name type="scientific">Fusarium albosuccineum</name>
    <dbReference type="NCBI Taxonomy" id="1237068"/>
    <lineage>
        <taxon>Eukaryota</taxon>
        <taxon>Fungi</taxon>
        <taxon>Dikarya</taxon>
        <taxon>Ascomycota</taxon>
        <taxon>Pezizomycotina</taxon>
        <taxon>Sordariomycetes</taxon>
        <taxon>Hypocreomycetidae</taxon>
        <taxon>Hypocreales</taxon>
        <taxon>Nectriaceae</taxon>
        <taxon>Fusarium</taxon>
        <taxon>Fusarium decemcellulare species complex</taxon>
    </lineage>
</organism>
<keyword evidence="4" id="KW-1185">Reference proteome</keyword>
<gene>
    <name evidence="3" type="ORF">FALBO_1535</name>
</gene>
<dbReference type="Proteomes" id="UP000554235">
    <property type="component" value="Unassembled WGS sequence"/>
</dbReference>
<dbReference type="EMBL" id="JAADYS010000191">
    <property type="protein sequence ID" value="KAF4471551.1"/>
    <property type="molecule type" value="Genomic_DNA"/>
</dbReference>
<comment type="caution">
    <text evidence="3">The sequence shown here is derived from an EMBL/GenBank/DDBJ whole genome shotgun (WGS) entry which is preliminary data.</text>
</comment>